<sequence length="64" mass="7134">MSGPIVRLDKYSYDCFDTIEIRDGWDALRIPDLTRGNLVAIIGKVDELVEAVNRLMEHEGEGGA</sequence>
<evidence type="ECO:0000313" key="1">
    <source>
        <dbReference type="EMBL" id="QJA61096.1"/>
    </source>
</evidence>
<dbReference type="AlphaFoldDB" id="A0A6M3IUD1"/>
<name>A0A6M3IUD1_9ZZZZ</name>
<organism evidence="1">
    <name type="scientific">viral metagenome</name>
    <dbReference type="NCBI Taxonomy" id="1070528"/>
    <lineage>
        <taxon>unclassified sequences</taxon>
        <taxon>metagenomes</taxon>
        <taxon>organismal metagenomes</taxon>
    </lineage>
</organism>
<gene>
    <name evidence="2" type="ORF">MM415A00305_0046</name>
    <name evidence="1" type="ORF">MM415B01000_0022</name>
</gene>
<dbReference type="EMBL" id="MT142506">
    <property type="protein sequence ID" value="QJA83248.1"/>
    <property type="molecule type" value="Genomic_DNA"/>
</dbReference>
<evidence type="ECO:0000313" key="2">
    <source>
        <dbReference type="EMBL" id="QJA83248.1"/>
    </source>
</evidence>
<proteinExistence type="predicted"/>
<reference evidence="1" key="1">
    <citation type="submission" date="2020-03" db="EMBL/GenBank/DDBJ databases">
        <title>The deep terrestrial virosphere.</title>
        <authorList>
            <person name="Holmfeldt K."/>
            <person name="Nilsson E."/>
            <person name="Simone D."/>
            <person name="Lopez-Fernandez M."/>
            <person name="Wu X."/>
            <person name="de Brujin I."/>
            <person name="Lundin D."/>
            <person name="Andersson A."/>
            <person name="Bertilsson S."/>
            <person name="Dopson M."/>
        </authorList>
    </citation>
    <scope>NUCLEOTIDE SEQUENCE</scope>
    <source>
        <strain evidence="2">MM415A00305</strain>
        <strain evidence="1">MM415B01000</strain>
    </source>
</reference>
<dbReference type="EMBL" id="MT141430">
    <property type="protein sequence ID" value="QJA61096.1"/>
    <property type="molecule type" value="Genomic_DNA"/>
</dbReference>
<accession>A0A6M3IUD1</accession>
<protein>
    <submittedName>
        <fullName evidence="1">Uncharacterized protein</fullName>
    </submittedName>
</protein>